<dbReference type="Proteomes" id="UP000253551">
    <property type="component" value="Unassembled WGS sequence"/>
</dbReference>
<keyword evidence="5" id="KW-1185">Reference proteome</keyword>
<feature type="domain" description="NAB co-repressor" evidence="3">
    <location>
        <begin position="7"/>
        <end position="77"/>
    </location>
</feature>
<gene>
    <name evidence="4" type="ORF">CU098_013901</name>
</gene>
<proteinExistence type="predicted"/>
<dbReference type="EMBL" id="PJQM01000097">
    <property type="protein sequence ID" value="RCI06736.1"/>
    <property type="molecule type" value="Genomic_DNA"/>
</dbReference>
<protein>
    <recommendedName>
        <fullName evidence="3">NAB co-repressor domain-containing protein</fullName>
    </recommendedName>
</protein>
<dbReference type="InterPro" id="IPR006989">
    <property type="entry name" value="NAB_co-repressor_dom"/>
</dbReference>
<dbReference type="GO" id="GO:0005634">
    <property type="term" value="C:nucleus"/>
    <property type="evidence" value="ECO:0007669"/>
    <property type="project" value="InterPro"/>
</dbReference>
<feature type="coiled-coil region" evidence="1">
    <location>
        <begin position="113"/>
        <end position="175"/>
    </location>
</feature>
<evidence type="ECO:0000313" key="5">
    <source>
        <dbReference type="Proteomes" id="UP000253551"/>
    </source>
</evidence>
<dbReference type="Gene3D" id="1.20.120.2010">
    <property type="entry name" value="NAB conserved domain 2"/>
    <property type="match status" value="1"/>
</dbReference>
<feature type="compositionally biased region" description="Polar residues" evidence="2">
    <location>
        <begin position="84"/>
        <end position="96"/>
    </location>
</feature>
<dbReference type="Pfam" id="PF04905">
    <property type="entry name" value="NCD2"/>
    <property type="match status" value="1"/>
</dbReference>
<dbReference type="OrthoDB" id="10028556at2759"/>
<dbReference type="GO" id="GO:0045892">
    <property type="term" value="P:negative regulation of DNA-templated transcription"/>
    <property type="evidence" value="ECO:0007669"/>
    <property type="project" value="InterPro"/>
</dbReference>
<dbReference type="InterPro" id="IPR038398">
    <property type="entry name" value="NCD2_sf"/>
</dbReference>
<feature type="non-terminal residue" evidence="4">
    <location>
        <position position="1"/>
    </location>
</feature>
<feature type="region of interest" description="Disordered" evidence="2">
    <location>
        <begin position="78"/>
        <end position="107"/>
    </location>
</feature>
<reference evidence="4 5" key="1">
    <citation type="journal article" date="2018" name="G3 (Bethesda)">
        <title>Phylogenetic and Phylogenomic Definition of Rhizopus Species.</title>
        <authorList>
            <person name="Gryganskyi A.P."/>
            <person name="Golan J."/>
            <person name="Dolatabadi S."/>
            <person name="Mondo S."/>
            <person name="Robb S."/>
            <person name="Idnurm A."/>
            <person name="Muszewska A."/>
            <person name="Steczkiewicz K."/>
            <person name="Masonjones S."/>
            <person name="Liao H.L."/>
            <person name="Gajdeczka M.T."/>
            <person name="Anike F."/>
            <person name="Vuek A."/>
            <person name="Anishchenko I.M."/>
            <person name="Voigt K."/>
            <person name="de Hoog G.S."/>
            <person name="Smith M.E."/>
            <person name="Heitman J."/>
            <person name="Vilgalys R."/>
            <person name="Stajich J.E."/>
        </authorList>
    </citation>
    <scope>NUCLEOTIDE SEQUENCE [LARGE SCALE GENOMIC DNA]</scope>
    <source>
        <strain evidence="4 5">LSU 92-RS-03</strain>
    </source>
</reference>
<dbReference type="STRING" id="4846.A0A367KX15"/>
<evidence type="ECO:0000256" key="1">
    <source>
        <dbReference type="SAM" id="Coils"/>
    </source>
</evidence>
<evidence type="ECO:0000256" key="2">
    <source>
        <dbReference type="SAM" id="MobiDB-lite"/>
    </source>
</evidence>
<feature type="compositionally biased region" description="Basic and acidic residues" evidence="2">
    <location>
        <begin position="97"/>
        <end position="107"/>
    </location>
</feature>
<feature type="region of interest" description="Disordered" evidence="2">
    <location>
        <begin position="179"/>
        <end position="211"/>
    </location>
</feature>
<comment type="caution">
    <text evidence="4">The sequence shown here is derived from an EMBL/GenBank/DDBJ whole genome shotgun (WGS) entry which is preliminary data.</text>
</comment>
<evidence type="ECO:0000259" key="3">
    <source>
        <dbReference type="Pfam" id="PF04905"/>
    </source>
</evidence>
<organism evidence="4 5">
    <name type="scientific">Rhizopus stolonifer</name>
    <name type="common">Rhizopus nigricans</name>
    <dbReference type="NCBI Taxonomy" id="4846"/>
    <lineage>
        <taxon>Eukaryota</taxon>
        <taxon>Fungi</taxon>
        <taxon>Fungi incertae sedis</taxon>
        <taxon>Mucoromycota</taxon>
        <taxon>Mucoromycotina</taxon>
        <taxon>Mucoromycetes</taxon>
        <taxon>Mucorales</taxon>
        <taxon>Mucorineae</taxon>
        <taxon>Rhizopodaceae</taxon>
        <taxon>Rhizopus</taxon>
    </lineage>
</organism>
<accession>A0A367KX15</accession>
<feature type="compositionally biased region" description="Polar residues" evidence="2">
    <location>
        <begin position="186"/>
        <end position="211"/>
    </location>
</feature>
<name>A0A367KX15_RHIST</name>
<sequence>DKPDSTPLELDVIAFQAIIYGRHQSRSLTSYEKAINEAAAHLALENPTLLSKKGDLFKQAKKKLLDDGFVYKRGKSRSKLTKEIPQSSLRRQTSLPKRQENAERASLERQEKIKCLEKKVEDILRSRQVTENELEACSYDIINERSTMEAKIVSYEDEKRQLTRQISKLKAQERKHKWYYRRKSENGSSNSSQTADDEFSSQLSLSFNSRK</sequence>
<keyword evidence="1" id="KW-0175">Coiled coil</keyword>
<evidence type="ECO:0000313" key="4">
    <source>
        <dbReference type="EMBL" id="RCI06736.1"/>
    </source>
</evidence>
<dbReference type="AlphaFoldDB" id="A0A367KX15"/>